<dbReference type="AlphaFoldDB" id="D5UBS2"/>
<feature type="region of interest" description="Disordered" evidence="1">
    <location>
        <begin position="186"/>
        <end position="241"/>
    </location>
</feature>
<proteinExistence type="predicted"/>
<evidence type="ECO:0000256" key="1">
    <source>
        <dbReference type="SAM" id="MobiDB-lite"/>
    </source>
</evidence>
<sequence length="272" mass="28663">MRFVREGNEFLPRGGDLLADFHVTIEADLRILDGFVRAVEHDLVAEGLDADRILGRTVEAPTTVEPVWICPCGGGPVVVAVRPAGGEEFGMCRTCAGIYDDVDRGGSFGWAASSRPQGPAGLTGCHVRGRGAQVVGCVCRRRGMSSPRDVPSSPTGRVPLWVRDDPAGAAGRHGWRLPTVPLHVLNDGPRPVGSRRRRPPAGARRRPPLPQVTSLPDVPYVLPRRPAAPAPAPRTVPVPRATTSPRWAGRALSVVLGVAVGAVAVAARALGA</sequence>
<name>D5UBS2_CELFN</name>
<dbReference type="OrthoDB" id="9787474at2"/>
<keyword evidence="3" id="KW-1185">Reference proteome</keyword>
<accession>D5UBS2</accession>
<organism evidence="2 3">
    <name type="scientific">Cellulomonas flavigena (strain ATCC 482 / DSM 20109 / BCRC 11376 / JCM 18109 / NBRC 3775 / NCIMB 8073 / NRS 134)</name>
    <dbReference type="NCBI Taxonomy" id="446466"/>
    <lineage>
        <taxon>Bacteria</taxon>
        <taxon>Bacillati</taxon>
        <taxon>Actinomycetota</taxon>
        <taxon>Actinomycetes</taxon>
        <taxon>Micrococcales</taxon>
        <taxon>Cellulomonadaceae</taxon>
        <taxon>Cellulomonas</taxon>
    </lineage>
</organism>
<evidence type="ECO:0000313" key="2">
    <source>
        <dbReference type="EMBL" id="ADG74167.1"/>
    </source>
</evidence>
<protein>
    <submittedName>
        <fullName evidence="2">Uncharacterized protein</fullName>
    </submittedName>
</protein>
<dbReference type="Proteomes" id="UP000000849">
    <property type="component" value="Chromosome"/>
</dbReference>
<dbReference type="KEGG" id="cfl:Cfla_1267"/>
<gene>
    <name evidence="2" type="ordered locus">Cfla_1267</name>
</gene>
<reference evidence="2 3" key="1">
    <citation type="journal article" date="2010" name="Stand. Genomic Sci.">
        <title>Complete genome sequence of Cellulomonas flavigena type strain (134).</title>
        <authorList>
            <person name="Abt B."/>
            <person name="Foster B."/>
            <person name="Lapidus A."/>
            <person name="Clum A."/>
            <person name="Sun H."/>
            <person name="Pukall R."/>
            <person name="Lucas S."/>
            <person name="Glavina Del Rio T."/>
            <person name="Nolan M."/>
            <person name="Tice H."/>
            <person name="Cheng J.F."/>
            <person name="Pitluck S."/>
            <person name="Liolios K."/>
            <person name="Ivanova N."/>
            <person name="Mavromatis K."/>
            <person name="Ovchinnikova G."/>
            <person name="Pati A."/>
            <person name="Goodwin L."/>
            <person name="Chen A."/>
            <person name="Palaniappan K."/>
            <person name="Land M."/>
            <person name="Hauser L."/>
            <person name="Chang Y.J."/>
            <person name="Jeffries C.D."/>
            <person name="Rohde M."/>
            <person name="Goker M."/>
            <person name="Woyke T."/>
            <person name="Bristow J."/>
            <person name="Eisen J.A."/>
            <person name="Markowitz V."/>
            <person name="Hugenholtz P."/>
            <person name="Kyrpides N.C."/>
            <person name="Klenk H.P."/>
        </authorList>
    </citation>
    <scope>NUCLEOTIDE SEQUENCE [LARGE SCALE GENOMIC DNA]</scope>
    <source>
        <strain evidence="3">ATCC 482 / DSM 20109 / BCRC 11376 / JCM 18109 / NBRC 3775 / NCIMB 8073 / NRS 134</strain>
    </source>
</reference>
<dbReference type="HOGENOM" id="CLU_1021930_0_0_11"/>
<feature type="compositionally biased region" description="Basic residues" evidence="1">
    <location>
        <begin position="193"/>
        <end position="207"/>
    </location>
</feature>
<dbReference type="EMBL" id="CP001964">
    <property type="protein sequence ID" value="ADG74167.1"/>
    <property type="molecule type" value="Genomic_DNA"/>
</dbReference>
<feature type="compositionally biased region" description="Pro residues" evidence="1">
    <location>
        <begin position="226"/>
        <end position="236"/>
    </location>
</feature>
<dbReference type="RefSeq" id="WP_013116501.1">
    <property type="nucleotide sequence ID" value="NC_014151.1"/>
</dbReference>
<evidence type="ECO:0000313" key="3">
    <source>
        <dbReference type="Proteomes" id="UP000000849"/>
    </source>
</evidence>